<name>A0ABW3LA43_9BACL</name>
<accession>A0ABW3LA43</accession>
<organism evidence="3 4">
    <name type="scientific">Metaplanococcus flavidus</name>
    <dbReference type="NCBI Taxonomy" id="569883"/>
    <lineage>
        <taxon>Bacteria</taxon>
        <taxon>Bacillati</taxon>
        <taxon>Bacillota</taxon>
        <taxon>Bacilli</taxon>
        <taxon>Bacillales</taxon>
        <taxon>Caryophanaceae</taxon>
        <taxon>Metaplanococcus</taxon>
    </lineage>
</organism>
<feature type="transmembrane region" description="Helical" evidence="1">
    <location>
        <begin position="141"/>
        <end position="165"/>
    </location>
</feature>
<keyword evidence="1" id="KW-0472">Membrane</keyword>
<dbReference type="PANTHER" id="PTHR30590:SF2">
    <property type="entry name" value="INNER MEMBRANE PROTEIN"/>
    <property type="match status" value="1"/>
</dbReference>
<dbReference type="Pfam" id="PF04235">
    <property type="entry name" value="DUF418"/>
    <property type="match status" value="1"/>
</dbReference>
<dbReference type="PANTHER" id="PTHR30590">
    <property type="entry name" value="INNER MEMBRANE PROTEIN"/>
    <property type="match status" value="1"/>
</dbReference>
<feature type="transmembrane region" description="Helical" evidence="1">
    <location>
        <begin position="21"/>
        <end position="41"/>
    </location>
</feature>
<keyword evidence="1" id="KW-0812">Transmembrane</keyword>
<feature type="transmembrane region" description="Helical" evidence="1">
    <location>
        <begin position="61"/>
        <end position="80"/>
    </location>
</feature>
<feature type="transmembrane region" description="Helical" evidence="1">
    <location>
        <begin position="242"/>
        <end position="264"/>
    </location>
</feature>
<feature type="transmembrane region" description="Helical" evidence="1">
    <location>
        <begin position="314"/>
        <end position="336"/>
    </location>
</feature>
<dbReference type="Proteomes" id="UP001597109">
    <property type="component" value="Unassembled WGS sequence"/>
</dbReference>
<comment type="caution">
    <text evidence="3">The sequence shown here is derived from an EMBL/GenBank/DDBJ whole genome shotgun (WGS) entry which is preliminary data.</text>
</comment>
<feature type="transmembrane region" description="Helical" evidence="1">
    <location>
        <begin position="208"/>
        <end position="230"/>
    </location>
</feature>
<protein>
    <submittedName>
        <fullName evidence="3">DUF418 domain-containing protein</fullName>
    </submittedName>
</protein>
<feature type="transmembrane region" description="Helical" evidence="1">
    <location>
        <begin position="342"/>
        <end position="363"/>
    </location>
</feature>
<dbReference type="InterPro" id="IPR007349">
    <property type="entry name" value="DUF418"/>
</dbReference>
<dbReference type="RefSeq" id="WP_144837847.1">
    <property type="nucleotide sequence ID" value="NZ_JBHTKI010000008.1"/>
</dbReference>
<evidence type="ECO:0000256" key="1">
    <source>
        <dbReference type="SAM" id="Phobius"/>
    </source>
</evidence>
<evidence type="ECO:0000313" key="4">
    <source>
        <dbReference type="Proteomes" id="UP001597109"/>
    </source>
</evidence>
<reference evidence="4" key="1">
    <citation type="journal article" date="2019" name="Int. J. Syst. Evol. Microbiol.">
        <title>The Global Catalogue of Microorganisms (GCM) 10K type strain sequencing project: providing services to taxonomists for standard genome sequencing and annotation.</title>
        <authorList>
            <consortium name="The Broad Institute Genomics Platform"/>
            <consortium name="The Broad Institute Genome Sequencing Center for Infectious Disease"/>
            <person name="Wu L."/>
            <person name="Ma J."/>
        </authorList>
    </citation>
    <scope>NUCLEOTIDE SEQUENCE [LARGE SCALE GENOMIC DNA]</scope>
    <source>
        <strain evidence="4">CCUG 56756</strain>
    </source>
</reference>
<keyword evidence="4" id="KW-1185">Reference proteome</keyword>
<dbReference type="EMBL" id="JBHTKI010000008">
    <property type="protein sequence ID" value="MFD1031210.1"/>
    <property type="molecule type" value="Genomic_DNA"/>
</dbReference>
<feature type="transmembrane region" description="Helical" evidence="1">
    <location>
        <begin position="276"/>
        <end position="294"/>
    </location>
</feature>
<feature type="domain" description="DUF418" evidence="2">
    <location>
        <begin position="227"/>
        <end position="381"/>
    </location>
</feature>
<gene>
    <name evidence="3" type="ORF">ACFQ1X_07150</name>
</gene>
<proteinExistence type="predicted"/>
<evidence type="ECO:0000313" key="3">
    <source>
        <dbReference type="EMBL" id="MFD1031210.1"/>
    </source>
</evidence>
<sequence>MRLEPVTLDERVESIDLMRGFALLGILLINMLAFHSPLSYIDPHTWFDGAGDQAIFTFLDVFIQASFYPLFAMLFGYGLGMQFLRAEQKEKPFVPMAAKRLTVLLIFGILHAFLIWFGDILITYAIMGFLLIGMMRLESKWLLGLGIMVYAIPQTLLLLILFAAVSMDPSFYTGIQEAQNSIAAYGGGTFAEIFRQRYDDWMYSNNPLNYFVLIVTILPFTMVGAAAAKWRLIERANELKKLWIQLAVGGFVIGLLLKLTPYIFSPNIALNYLQDIFGGPLLSVAYAAIIALLIQNRPVPRLLRPLAKAGRMSLTTYITQSLIATTIFYSYGLGLYGQVDLLTGTLLAIGIFVVQLIFAELWLSKFSQGPLEIIWRKITYGLNFDKSGKSNN</sequence>
<dbReference type="InterPro" id="IPR052529">
    <property type="entry name" value="Bact_Transport_Assoc"/>
</dbReference>
<evidence type="ECO:0000259" key="2">
    <source>
        <dbReference type="Pfam" id="PF04235"/>
    </source>
</evidence>
<keyword evidence="1" id="KW-1133">Transmembrane helix</keyword>